<sequence length="70" mass="8200">MKIKKEIVKVLSMSFLLTTLPVTFPTTIMHAAGPYGGESENEIDNKRDEEDKKKKRREKKKRGEKYMKKN</sequence>
<dbReference type="EMBL" id="CP035727">
    <property type="protein sequence ID" value="QIW22509.1"/>
    <property type="molecule type" value="Genomic_DNA"/>
</dbReference>
<evidence type="ECO:0000256" key="1">
    <source>
        <dbReference type="SAM" id="MobiDB-lite"/>
    </source>
</evidence>
<accession>A0A6H0TQ00</accession>
<feature type="compositionally biased region" description="Basic residues" evidence="1">
    <location>
        <begin position="53"/>
        <end position="63"/>
    </location>
</feature>
<gene>
    <name evidence="2" type="ORF">EVG22_31720</name>
</gene>
<dbReference type="Proteomes" id="UP000501374">
    <property type="component" value="Chromosome"/>
</dbReference>
<dbReference type="RefSeq" id="WP_172555994.1">
    <property type="nucleotide sequence ID" value="NZ_CP035727.2"/>
</dbReference>
<name>A0A6H0TQ00_BACTU</name>
<evidence type="ECO:0000313" key="2">
    <source>
        <dbReference type="EMBL" id="QIW22509.1"/>
    </source>
</evidence>
<evidence type="ECO:0000313" key="3">
    <source>
        <dbReference type="Proteomes" id="UP000501374"/>
    </source>
</evidence>
<reference evidence="3" key="1">
    <citation type="submission" date="2019-02" db="EMBL/GenBank/DDBJ databases">
        <title>Structural and Functional analysis of Lanthipeptide from Bacillus thuringiensis serovar andalousiensis B23193.</title>
        <authorList>
            <person name="Andreeva J.V."/>
            <person name="Grigoreva A."/>
        </authorList>
    </citation>
    <scope>NUCLEOTIDE SEQUENCE [LARGE SCALE GENOMIC DNA]</scope>
    <source>
        <strain evidence="3">B23193</strain>
    </source>
</reference>
<proteinExistence type="predicted"/>
<dbReference type="AlphaFoldDB" id="A0A6H0TQ00"/>
<feature type="compositionally biased region" description="Basic and acidic residues" evidence="1">
    <location>
        <begin position="43"/>
        <end position="52"/>
    </location>
</feature>
<organism evidence="2 3">
    <name type="scientific">Bacillus thuringiensis serovar andalousiensis</name>
    <dbReference type="NCBI Taxonomy" id="257985"/>
    <lineage>
        <taxon>Bacteria</taxon>
        <taxon>Bacillati</taxon>
        <taxon>Bacillota</taxon>
        <taxon>Bacilli</taxon>
        <taxon>Bacillales</taxon>
        <taxon>Bacillaceae</taxon>
        <taxon>Bacillus</taxon>
        <taxon>Bacillus cereus group</taxon>
    </lineage>
</organism>
<protein>
    <submittedName>
        <fullName evidence="2">Uncharacterized protein</fullName>
    </submittedName>
</protein>
<feature type="region of interest" description="Disordered" evidence="1">
    <location>
        <begin position="29"/>
        <end position="70"/>
    </location>
</feature>